<accession>A0A1J6I1S4</accession>
<dbReference type="AlphaFoldDB" id="A0A1J6I1S4"/>
<comment type="caution">
    <text evidence="2">The sequence shown here is derived from an EMBL/GenBank/DDBJ whole genome shotgun (WGS) entry which is preliminary data.</text>
</comment>
<dbReference type="STRING" id="49451.A0A1J6I1S4"/>
<dbReference type="PANTHER" id="PTHR33237">
    <property type="entry name" value="F2P16.13 PROTEIN-RELATED"/>
    <property type="match status" value="1"/>
</dbReference>
<proteinExistence type="predicted"/>
<feature type="compositionally biased region" description="Low complexity" evidence="1">
    <location>
        <begin position="245"/>
        <end position="260"/>
    </location>
</feature>
<evidence type="ECO:0000313" key="3">
    <source>
        <dbReference type="Proteomes" id="UP000187609"/>
    </source>
</evidence>
<dbReference type="Gramene" id="OIS99012">
    <property type="protein sequence ID" value="OIS99012"/>
    <property type="gene ID" value="A4A49_37947"/>
</dbReference>
<gene>
    <name evidence="2" type="ORF">A4A49_37947</name>
</gene>
<name>A0A1J6I1S4_NICAT</name>
<evidence type="ECO:0000256" key="1">
    <source>
        <dbReference type="SAM" id="MobiDB-lite"/>
    </source>
</evidence>
<dbReference type="EMBL" id="MJEQ01037190">
    <property type="protein sequence ID" value="OIS99012.1"/>
    <property type="molecule type" value="Genomic_DNA"/>
</dbReference>
<dbReference type="SMR" id="A0A1J6I1S4"/>
<feature type="region of interest" description="Disordered" evidence="1">
    <location>
        <begin position="1"/>
        <end position="23"/>
    </location>
</feature>
<dbReference type="Proteomes" id="UP000187609">
    <property type="component" value="Unassembled WGS sequence"/>
</dbReference>
<organism evidence="2 3">
    <name type="scientific">Nicotiana attenuata</name>
    <name type="common">Coyote tobacco</name>
    <dbReference type="NCBI Taxonomy" id="49451"/>
    <lineage>
        <taxon>Eukaryota</taxon>
        <taxon>Viridiplantae</taxon>
        <taxon>Streptophyta</taxon>
        <taxon>Embryophyta</taxon>
        <taxon>Tracheophyta</taxon>
        <taxon>Spermatophyta</taxon>
        <taxon>Magnoliopsida</taxon>
        <taxon>eudicotyledons</taxon>
        <taxon>Gunneridae</taxon>
        <taxon>Pentapetalae</taxon>
        <taxon>asterids</taxon>
        <taxon>lamiids</taxon>
        <taxon>Solanales</taxon>
        <taxon>Solanaceae</taxon>
        <taxon>Nicotianoideae</taxon>
        <taxon>Nicotianeae</taxon>
        <taxon>Nicotiana</taxon>
    </lineage>
</organism>
<protein>
    <submittedName>
        <fullName evidence="2">Uncharacterized protein</fullName>
    </submittedName>
</protein>
<reference evidence="2" key="1">
    <citation type="submission" date="2016-11" db="EMBL/GenBank/DDBJ databases">
        <title>The genome of Nicotiana attenuata.</title>
        <authorList>
            <person name="Xu S."/>
            <person name="Brockmoeller T."/>
            <person name="Gaquerel E."/>
            <person name="Navarro A."/>
            <person name="Kuhl H."/>
            <person name="Gase K."/>
            <person name="Ling Z."/>
            <person name="Zhou W."/>
            <person name="Kreitzer C."/>
            <person name="Stanke M."/>
            <person name="Tang H."/>
            <person name="Lyons E."/>
            <person name="Pandey P."/>
            <person name="Pandey S.P."/>
            <person name="Timmermann B."/>
            <person name="Baldwin I.T."/>
        </authorList>
    </citation>
    <scope>NUCLEOTIDE SEQUENCE [LARGE SCALE GENOMIC DNA]</scope>
    <source>
        <strain evidence="2">UT</strain>
    </source>
</reference>
<dbReference type="PANTHER" id="PTHR33237:SF21">
    <property type="entry name" value="TRANSMEMBRANE PROTEIN"/>
    <property type="match status" value="1"/>
</dbReference>
<feature type="region of interest" description="Disordered" evidence="1">
    <location>
        <begin position="237"/>
        <end position="260"/>
    </location>
</feature>
<evidence type="ECO:0000313" key="2">
    <source>
        <dbReference type="EMBL" id="OIS99012.1"/>
    </source>
</evidence>
<sequence>MESIPKESSQKRGKTENVEFGPEDRMNFYGPEEKARFIDFKGKSIAFGRTVILKCMQNSHCDVMPVFETQKLVSLFATVGDTIYEEPVRMFYANLCLNDKDDLESMVLGTRIILDSYQFEKIFATKFVGSAVTDAAKHCRYQGITNLYAGAGGHDHGNNQETGADVAKLRITLQATRRQGIRAMLDVTEKLTKITKDIDASYDSFCTKVINTLNLFFLLFFIDVKGGEETERVQGQALDGHQRSHLLSSSTTASSSSTVSDSLMDSSSVKFPNGFIDLNLPAPTEDEDFSRVKFVGSGLVSQEPCMDIEWSEPKLLGLSSTCVKKVLTSSVRWSSASKWEEERSKSHTERVSPLLVAEGQLEGDSYRWQSHNSDSPVWQRPVLMGEKCQTKSVTPLSVVGGQLEGNSCQWHSHNSDLHVWQRSILMGDKCQMDKVFPLPVAGGQLEGESGRWQSHRSTSPVWQRPILMGEKCITEKVSPLLVAGGQLEGGSARWQSHNSNSAVWQRPILMGEKCMTDKVSPLFLSGGQLEGESGRWQSHGSISPVWQRPILMGEKCQTEKVSPLLVTGGQLEGDSARWHSHNSISPVWQRPILMGEKCELPRFSGLILYDERGRPVHHVDNDQFSSYQVKHRNC</sequence>
<keyword evidence="3" id="KW-1185">Reference proteome</keyword>